<dbReference type="EMBL" id="LBWG01000019">
    <property type="protein sequence ID" value="KKR03783.1"/>
    <property type="molecule type" value="Genomic_DNA"/>
</dbReference>
<feature type="domain" description="Large ribosomal subunit protein uL5 C-terminal" evidence="8">
    <location>
        <begin position="84"/>
        <end position="175"/>
    </location>
</feature>
<evidence type="ECO:0000256" key="1">
    <source>
        <dbReference type="ARBA" id="ARBA00008553"/>
    </source>
</evidence>
<accession>A0A0G0MKW7</accession>
<dbReference type="InterPro" id="IPR020930">
    <property type="entry name" value="Ribosomal_uL5_bac-type"/>
</dbReference>
<evidence type="ECO:0000256" key="5">
    <source>
        <dbReference type="HAMAP-Rule" id="MF_01333"/>
    </source>
</evidence>
<gene>
    <name evidence="5" type="primary">rplE</name>
    <name evidence="9" type="ORF">UT30_C0019G0019</name>
</gene>
<dbReference type="FunFam" id="3.30.1440.10:FF:000001">
    <property type="entry name" value="50S ribosomal protein L5"/>
    <property type="match status" value="1"/>
</dbReference>
<dbReference type="Pfam" id="PF00281">
    <property type="entry name" value="Ribosomal_L5"/>
    <property type="match status" value="1"/>
</dbReference>
<evidence type="ECO:0000256" key="4">
    <source>
        <dbReference type="ARBA" id="ARBA00035245"/>
    </source>
</evidence>
<feature type="domain" description="Large ribosomal subunit protein uL5 N-terminal" evidence="7">
    <location>
        <begin position="23"/>
        <end position="79"/>
    </location>
</feature>
<comment type="subunit">
    <text evidence="5">Part of the 50S ribosomal subunit; part of the 5S rRNA/L5/L18/L25 subcomplex. Contacts the 5S rRNA and the P site tRNA. Forms a bridge to the 30S subunit in the 70S ribosome.</text>
</comment>
<evidence type="ECO:0000259" key="7">
    <source>
        <dbReference type="Pfam" id="PF00281"/>
    </source>
</evidence>
<dbReference type="NCBIfam" id="NF000585">
    <property type="entry name" value="PRK00010.1"/>
    <property type="match status" value="1"/>
</dbReference>
<dbReference type="Gene3D" id="3.30.1440.10">
    <property type="match status" value="1"/>
</dbReference>
<dbReference type="GO" id="GO:1990904">
    <property type="term" value="C:ribonucleoprotein complex"/>
    <property type="evidence" value="ECO:0007669"/>
    <property type="project" value="UniProtKB-KW"/>
</dbReference>
<keyword evidence="5" id="KW-0699">rRNA-binding</keyword>
<reference evidence="9 10" key="1">
    <citation type="journal article" date="2015" name="Nature">
        <title>rRNA introns, odd ribosomes, and small enigmatic genomes across a large radiation of phyla.</title>
        <authorList>
            <person name="Brown C.T."/>
            <person name="Hug L.A."/>
            <person name="Thomas B.C."/>
            <person name="Sharon I."/>
            <person name="Castelle C.J."/>
            <person name="Singh A."/>
            <person name="Wilkins M.J."/>
            <person name="Williams K.H."/>
            <person name="Banfield J.F."/>
        </authorList>
    </citation>
    <scope>NUCLEOTIDE SEQUENCE [LARGE SCALE GENOMIC DNA]</scope>
</reference>
<dbReference type="InterPro" id="IPR031310">
    <property type="entry name" value="Ribosomal_uL5_N"/>
</dbReference>
<dbReference type="HAMAP" id="MF_01333_B">
    <property type="entry name" value="Ribosomal_uL5_B"/>
    <property type="match status" value="1"/>
</dbReference>
<dbReference type="Proteomes" id="UP000033935">
    <property type="component" value="Unassembled WGS sequence"/>
</dbReference>
<dbReference type="InterPro" id="IPR020929">
    <property type="entry name" value="Ribosomal_uL5_CS"/>
</dbReference>
<comment type="similarity">
    <text evidence="1 5 6">Belongs to the universal ribosomal protein uL5 family.</text>
</comment>
<protein>
    <recommendedName>
        <fullName evidence="4 5">Large ribosomal subunit protein uL5</fullName>
    </recommendedName>
</protein>
<proteinExistence type="inferred from homology"/>
<dbReference type="PATRIC" id="fig|1618995.3.peg.811"/>
<dbReference type="InterPro" id="IPR022803">
    <property type="entry name" value="Ribosomal_uL5_dom_sf"/>
</dbReference>
<keyword evidence="3 5" id="KW-0687">Ribonucleoprotein</keyword>
<dbReference type="AlphaFoldDB" id="A0A0G0MKW7"/>
<evidence type="ECO:0000256" key="6">
    <source>
        <dbReference type="RuleBase" id="RU003930"/>
    </source>
</evidence>
<dbReference type="GO" id="GO:0005840">
    <property type="term" value="C:ribosome"/>
    <property type="evidence" value="ECO:0007669"/>
    <property type="project" value="UniProtKB-KW"/>
</dbReference>
<comment type="caution">
    <text evidence="9">The sequence shown here is derived from an EMBL/GenBank/DDBJ whole genome shotgun (WGS) entry which is preliminary data.</text>
</comment>
<name>A0A0G0MKW7_9BACT</name>
<comment type="function">
    <text evidence="5">This is 1 of the proteins that bind and probably mediate the attachment of the 5S RNA into the large ribosomal subunit, where it forms part of the central protuberance. In the 70S ribosome it contacts protein S13 of the 30S subunit (bridge B1b), connecting the 2 subunits; this bridge is implicated in subunit movement. Contacts the P site tRNA; the 5S rRNA and some of its associated proteins might help stabilize positioning of ribosome-bound tRNAs.</text>
</comment>
<dbReference type="GO" id="GO:0006412">
    <property type="term" value="P:translation"/>
    <property type="evidence" value="ECO:0007669"/>
    <property type="project" value="UniProtKB-UniRule"/>
</dbReference>
<evidence type="ECO:0000313" key="9">
    <source>
        <dbReference type="EMBL" id="KKR03783.1"/>
    </source>
</evidence>
<keyword evidence="5" id="KW-0694">RNA-binding</keyword>
<dbReference type="InterPro" id="IPR031309">
    <property type="entry name" value="Ribosomal_uL5_C"/>
</dbReference>
<dbReference type="GO" id="GO:0019843">
    <property type="term" value="F:rRNA binding"/>
    <property type="evidence" value="ECO:0007669"/>
    <property type="project" value="UniProtKB-UniRule"/>
</dbReference>
<organism evidence="9 10">
    <name type="scientific">Candidatus Uhrbacteria bacterium GW2011_GWF2_39_13</name>
    <dbReference type="NCBI Taxonomy" id="1618995"/>
    <lineage>
        <taxon>Bacteria</taxon>
        <taxon>Candidatus Uhriibacteriota</taxon>
    </lineage>
</organism>
<evidence type="ECO:0000256" key="2">
    <source>
        <dbReference type="ARBA" id="ARBA00022980"/>
    </source>
</evidence>
<keyword evidence="5" id="KW-0820">tRNA-binding</keyword>
<dbReference type="InterPro" id="IPR002132">
    <property type="entry name" value="Ribosomal_uL5"/>
</dbReference>
<dbReference type="PIRSF" id="PIRSF002161">
    <property type="entry name" value="Ribosomal_L5"/>
    <property type="match status" value="1"/>
</dbReference>
<evidence type="ECO:0000259" key="8">
    <source>
        <dbReference type="Pfam" id="PF00673"/>
    </source>
</evidence>
<sequence length="180" mass="20162">MSFQTFYKKEITPKLKEEFGYKNIHAVPTVKSISLNIGLGVGMKDAKFIETAEKTLIRISGQKPVSTKARKSIAGFKIREGNVVGMKVTLRGKRMWDFLEKLIKISLPRVRDFRGLSSKAFDGQGNYSIGFKEHIAFPEIRTDEIELIHGLQVTIATSAHTDTESKSLLTHLGLPLKKEA</sequence>
<dbReference type="PROSITE" id="PS00358">
    <property type="entry name" value="RIBOSOMAL_L5"/>
    <property type="match status" value="1"/>
</dbReference>
<dbReference type="GO" id="GO:0000049">
    <property type="term" value="F:tRNA binding"/>
    <property type="evidence" value="ECO:0007669"/>
    <property type="project" value="UniProtKB-UniRule"/>
</dbReference>
<evidence type="ECO:0000313" key="10">
    <source>
        <dbReference type="Proteomes" id="UP000033935"/>
    </source>
</evidence>
<keyword evidence="2 5" id="KW-0689">Ribosomal protein</keyword>
<dbReference type="SUPFAM" id="SSF55282">
    <property type="entry name" value="RL5-like"/>
    <property type="match status" value="1"/>
</dbReference>
<dbReference type="Pfam" id="PF00673">
    <property type="entry name" value="Ribosomal_L5_C"/>
    <property type="match status" value="1"/>
</dbReference>
<dbReference type="PANTHER" id="PTHR11994">
    <property type="entry name" value="60S RIBOSOMAL PROTEIN L11-RELATED"/>
    <property type="match status" value="1"/>
</dbReference>
<evidence type="ECO:0000256" key="3">
    <source>
        <dbReference type="ARBA" id="ARBA00023274"/>
    </source>
</evidence>
<dbReference type="GO" id="GO:0003735">
    <property type="term" value="F:structural constituent of ribosome"/>
    <property type="evidence" value="ECO:0007669"/>
    <property type="project" value="InterPro"/>
</dbReference>